<evidence type="ECO:0000256" key="1">
    <source>
        <dbReference type="SAM" id="Coils"/>
    </source>
</evidence>
<name>A0A1G7N5S7_9GAMM</name>
<protein>
    <submittedName>
        <fullName evidence="4">Putative DNA primase/helicase</fullName>
    </submittedName>
</protein>
<dbReference type="GO" id="GO:0016817">
    <property type="term" value="F:hydrolase activity, acting on acid anhydrides"/>
    <property type="evidence" value="ECO:0007669"/>
    <property type="project" value="InterPro"/>
</dbReference>
<dbReference type="InterPro" id="IPR006171">
    <property type="entry name" value="TOPRIM_dom"/>
</dbReference>
<feature type="domain" description="Primase C-terminal 2" evidence="2">
    <location>
        <begin position="14"/>
        <end position="81"/>
    </location>
</feature>
<dbReference type="OrthoDB" id="9763644at2"/>
<keyword evidence="4" id="KW-0378">Hydrolase</keyword>
<dbReference type="CDD" id="cd01029">
    <property type="entry name" value="TOPRIM_primases"/>
    <property type="match status" value="1"/>
</dbReference>
<dbReference type="InterPro" id="IPR014819">
    <property type="entry name" value="PriCT_2"/>
</dbReference>
<feature type="domain" description="Toprim" evidence="3">
    <location>
        <begin position="257"/>
        <end position="325"/>
    </location>
</feature>
<keyword evidence="4" id="KW-0347">Helicase</keyword>
<proteinExistence type="predicted"/>
<dbReference type="STRING" id="284577.SAMN05216571_101242"/>
<keyword evidence="5" id="KW-1185">Reference proteome</keyword>
<dbReference type="AlphaFoldDB" id="A0A1G7N5S7"/>
<dbReference type="RefSeq" id="WP_092522266.1">
    <property type="nucleotide sequence ID" value="NZ_FNCI01000001.1"/>
</dbReference>
<dbReference type="EMBL" id="FNCI01000001">
    <property type="protein sequence ID" value="SDF69322.1"/>
    <property type="molecule type" value="Genomic_DNA"/>
</dbReference>
<evidence type="ECO:0000313" key="4">
    <source>
        <dbReference type="EMBL" id="SDF69322.1"/>
    </source>
</evidence>
<gene>
    <name evidence="4" type="ORF">SAMN05216571_101242</name>
</gene>
<evidence type="ECO:0000313" key="5">
    <source>
        <dbReference type="Proteomes" id="UP000198641"/>
    </source>
</evidence>
<dbReference type="GO" id="GO:0004386">
    <property type="term" value="F:helicase activity"/>
    <property type="evidence" value="ECO:0007669"/>
    <property type="project" value="UniProtKB-KW"/>
</dbReference>
<feature type="coiled-coil region" evidence="1">
    <location>
        <begin position="102"/>
        <end position="129"/>
    </location>
</feature>
<organism evidence="4 5">
    <name type="scientific">Onishia taeanensis</name>
    <dbReference type="NCBI Taxonomy" id="284577"/>
    <lineage>
        <taxon>Bacteria</taxon>
        <taxon>Pseudomonadati</taxon>
        <taxon>Pseudomonadota</taxon>
        <taxon>Gammaproteobacteria</taxon>
        <taxon>Oceanospirillales</taxon>
        <taxon>Halomonadaceae</taxon>
        <taxon>Onishia</taxon>
    </lineage>
</organism>
<keyword evidence="4" id="KW-0067">ATP-binding</keyword>
<keyword evidence="1" id="KW-0175">Coiled coil</keyword>
<evidence type="ECO:0000259" key="2">
    <source>
        <dbReference type="Pfam" id="PF08707"/>
    </source>
</evidence>
<dbReference type="Pfam" id="PF13362">
    <property type="entry name" value="Toprim_3"/>
    <property type="match status" value="1"/>
</dbReference>
<dbReference type="Proteomes" id="UP000198641">
    <property type="component" value="Unassembled WGS sequence"/>
</dbReference>
<reference evidence="4 5" key="1">
    <citation type="submission" date="2016-10" db="EMBL/GenBank/DDBJ databases">
        <authorList>
            <person name="de Groot N.N."/>
        </authorList>
    </citation>
    <scope>NUCLEOTIDE SEQUENCE [LARGE SCALE GENOMIC DNA]</scope>
    <source>
        <strain evidence="4 5">BH539</strain>
    </source>
</reference>
<keyword evidence="4" id="KW-0547">Nucleotide-binding</keyword>
<evidence type="ECO:0000259" key="3">
    <source>
        <dbReference type="Pfam" id="PF13362"/>
    </source>
</evidence>
<dbReference type="InterPro" id="IPR034154">
    <property type="entry name" value="TOPRIM_DnaG/twinkle"/>
</dbReference>
<accession>A0A1G7N5S7</accession>
<sequence>MQHDPLTHDELRLALSYIPADDRETWINIGNALKTEYGDEGFPAWDKWSQGGQSYNAADAKSVWRSLSPGHVSMGTVIKLATDAGWTRAKHELSAEDRCRLKAEAEERRRRLAEQVEADQAKLARMQAAVADACEKVLALHLTDQGSSSYLDRKGVGAYGVLFPKRSVLISIDAQRERADVWVGSEVRDWFAQLPTPRPDHLHMFHLKTGSVVLPLRDYQGKLWAFQSILPNGTKLFPRFGRKAGCCHIIPGSREVIGIAEGYATGASVHEAMGWTVAVALDVGNMTRVVPQVQQCWPDARLVICGDDDPETEGNPGRAKSEALATEHGCLPAFADLEAS</sequence>
<dbReference type="Pfam" id="PF08707">
    <property type="entry name" value="PriCT_2"/>
    <property type="match status" value="1"/>
</dbReference>